<proteinExistence type="predicted"/>
<dbReference type="EMBL" id="MN739502">
    <property type="protein sequence ID" value="QHT08866.1"/>
    <property type="molecule type" value="Genomic_DNA"/>
</dbReference>
<accession>A0A6C0CVK0</accession>
<evidence type="ECO:0000256" key="1">
    <source>
        <dbReference type="SAM" id="MobiDB-lite"/>
    </source>
</evidence>
<feature type="compositionally biased region" description="Low complexity" evidence="1">
    <location>
        <begin position="298"/>
        <end position="311"/>
    </location>
</feature>
<dbReference type="AlphaFoldDB" id="A0A6C0CVK0"/>
<evidence type="ECO:0000313" key="2">
    <source>
        <dbReference type="EMBL" id="QHT08866.1"/>
    </source>
</evidence>
<feature type="region of interest" description="Disordered" evidence="1">
    <location>
        <begin position="274"/>
        <end position="311"/>
    </location>
</feature>
<feature type="compositionally biased region" description="Polar residues" evidence="1">
    <location>
        <begin position="281"/>
        <end position="297"/>
    </location>
</feature>
<sequence length="311" mass="33582">MSLQTLKKKSRNNRRFAPISGRGINGFSLNGGYRNIGGIGQFRMISNTTRTPYKGAVAKGNGGKLGKYYKTSNQGGGLNSGSCCTNDNQIIKKSSLNNAGMIDTKYKWINGTYPNFWVQEDDSQSRSGTRDQSIYIENLTKKYGSCVFTNVQSSGNCATTLPIDNDPPGMSGTCNGGIACSYFIGTKKYIRMPYAKNFNQPAMSQGQYITTGGVSKNNCLPTPANKQPFPMKLNHNTSQPSNKTVNTATKTSASIGIGCQTNYLTWQEAQADGSLPADWTPGTSTPGNYSDLVQRSSNYPNPNPNGITPNT</sequence>
<protein>
    <submittedName>
        <fullName evidence="2">Uncharacterized protein</fullName>
    </submittedName>
</protein>
<name>A0A6C0CVK0_9ZZZZ</name>
<organism evidence="2">
    <name type="scientific">viral metagenome</name>
    <dbReference type="NCBI Taxonomy" id="1070528"/>
    <lineage>
        <taxon>unclassified sequences</taxon>
        <taxon>metagenomes</taxon>
        <taxon>organismal metagenomes</taxon>
    </lineage>
</organism>
<reference evidence="2" key="1">
    <citation type="journal article" date="2020" name="Nature">
        <title>Giant virus diversity and host interactions through global metagenomics.</title>
        <authorList>
            <person name="Schulz F."/>
            <person name="Roux S."/>
            <person name="Paez-Espino D."/>
            <person name="Jungbluth S."/>
            <person name="Walsh D.A."/>
            <person name="Denef V.J."/>
            <person name="McMahon K.D."/>
            <person name="Konstantinidis K.T."/>
            <person name="Eloe-Fadrosh E.A."/>
            <person name="Kyrpides N.C."/>
            <person name="Woyke T."/>
        </authorList>
    </citation>
    <scope>NUCLEOTIDE SEQUENCE</scope>
    <source>
        <strain evidence="2">GVMAG-M-3300023109-53</strain>
    </source>
</reference>